<gene>
    <name evidence="1" type="ORF">CLOBOL_05513</name>
</gene>
<accession>A8RZW3</accession>
<dbReference type="AlphaFoldDB" id="A8RZW3"/>
<reference evidence="1 2" key="1">
    <citation type="submission" date="2007-08" db="EMBL/GenBank/DDBJ databases">
        <authorList>
            <person name="Fulton L."/>
            <person name="Clifton S."/>
            <person name="Fulton B."/>
            <person name="Xu J."/>
            <person name="Minx P."/>
            <person name="Pepin K.H."/>
            <person name="Johnson M."/>
            <person name="Thiruvilangam P."/>
            <person name="Bhonagiri V."/>
            <person name="Nash W.E."/>
            <person name="Mardis E.R."/>
            <person name="Wilson R.K."/>
        </authorList>
    </citation>
    <scope>NUCLEOTIDE SEQUENCE [LARGE SCALE GENOMIC DNA]</scope>
    <source>
        <strain evidence="2">ATCC BAA-613 / DSM 15670 / CCUG 46953 / JCM 12243 / WAL 16351</strain>
    </source>
</reference>
<proteinExistence type="predicted"/>
<dbReference type="Pfam" id="PF18954">
    <property type="entry name" value="DUF5697"/>
    <property type="match status" value="1"/>
</dbReference>
<evidence type="ECO:0000313" key="1">
    <source>
        <dbReference type="EMBL" id="EDP14121.1"/>
    </source>
</evidence>
<dbReference type="InterPro" id="IPR043752">
    <property type="entry name" value="DUF5697"/>
</dbReference>
<organism evidence="1 2">
    <name type="scientific">Enterocloster bolteae (strain ATCC BAA-613 / DSM 15670 / CCUG 46953 / JCM 12243 / WAL 16351)</name>
    <name type="common">Clostridium bolteae</name>
    <dbReference type="NCBI Taxonomy" id="411902"/>
    <lineage>
        <taxon>Bacteria</taxon>
        <taxon>Bacillati</taxon>
        <taxon>Bacillota</taxon>
        <taxon>Clostridia</taxon>
        <taxon>Lachnospirales</taxon>
        <taxon>Lachnospiraceae</taxon>
        <taxon>Enterocloster</taxon>
    </lineage>
</organism>
<dbReference type="HOGENOM" id="CLU_126497_0_0_9"/>
<reference evidence="1 2" key="2">
    <citation type="submission" date="2007-09" db="EMBL/GenBank/DDBJ databases">
        <title>Draft genome sequence of Clostridium bolteae (ATCC BAA-613).</title>
        <authorList>
            <person name="Sudarsanam P."/>
            <person name="Ley R."/>
            <person name="Guruge J."/>
            <person name="Turnbaugh P.J."/>
            <person name="Mahowald M."/>
            <person name="Liep D."/>
            <person name="Gordon J."/>
        </authorList>
    </citation>
    <scope>NUCLEOTIDE SEQUENCE [LARGE SCALE GENOMIC DNA]</scope>
    <source>
        <strain evidence="2">ATCC BAA-613 / DSM 15670 / CCUG 46953 / JCM 12243 / WAL 16351</strain>
    </source>
</reference>
<sequence>MITQKEAFMLYPNQTGSVHKEIIRLLSLYHRLKFRQMLLLFPQLSETAFHSILKQLQKQGRISLQESSVVHLPETECADGMEAAFDVLLDFLPEVTYHAPGEFPVTLTFFAREECYEVIWLPEGKELLVSHALSLQLRPPDNYQRLIVLSSETQLELAGRLPDVTAYCLPRNGKIHYYKKGLTYGPNHPEYPA</sequence>
<protein>
    <submittedName>
        <fullName evidence="1">Uncharacterized protein</fullName>
    </submittedName>
</protein>
<name>A8RZW3_ENTBW</name>
<evidence type="ECO:0000313" key="2">
    <source>
        <dbReference type="Proteomes" id="UP000005396"/>
    </source>
</evidence>
<dbReference type="EMBL" id="ABCC02000041">
    <property type="protein sequence ID" value="EDP14121.1"/>
    <property type="molecule type" value="Genomic_DNA"/>
</dbReference>
<dbReference type="PaxDb" id="411902-CLOBOL_05513"/>
<comment type="caution">
    <text evidence="1">The sequence shown here is derived from an EMBL/GenBank/DDBJ whole genome shotgun (WGS) entry which is preliminary data.</text>
</comment>
<dbReference type="Proteomes" id="UP000005396">
    <property type="component" value="Unassembled WGS sequence"/>
</dbReference>